<reference evidence="1" key="1">
    <citation type="submission" date="2019-02" db="EMBL/GenBank/DDBJ databases">
        <authorList>
            <person name="Gruber-Vodicka R. H."/>
            <person name="Seah K. B. B."/>
        </authorList>
    </citation>
    <scope>NUCLEOTIDE SEQUENCE</scope>
    <source>
        <strain evidence="1">BECK_BY2</strain>
        <strain evidence="2">BECK_BY3</strain>
    </source>
</reference>
<protein>
    <recommendedName>
        <fullName evidence="3">Fibronectin type III domain-containing protein</fullName>
    </recommendedName>
</protein>
<dbReference type="InterPro" id="IPR036116">
    <property type="entry name" value="FN3_sf"/>
</dbReference>
<dbReference type="EMBL" id="CAADFV010000007">
    <property type="protein sequence ID" value="VFK52069.1"/>
    <property type="molecule type" value="Genomic_DNA"/>
</dbReference>
<evidence type="ECO:0000313" key="2">
    <source>
        <dbReference type="EMBL" id="VFK52123.1"/>
    </source>
</evidence>
<evidence type="ECO:0000313" key="1">
    <source>
        <dbReference type="EMBL" id="VFK52069.1"/>
    </source>
</evidence>
<dbReference type="SUPFAM" id="SSF49265">
    <property type="entry name" value="Fibronectin type III"/>
    <property type="match status" value="1"/>
</dbReference>
<organism evidence="1">
    <name type="scientific">Candidatus Kentrum sp. TUN</name>
    <dbReference type="NCBI Taxonomy" id="2126343"/>
    <lineage>
        <taxon>Bacteria</taxon>
        <taxon>Pseudomonadati</taxon>
        <taxon>Pseudomonadota</taxon>
        <taxon>Gammaproteobacteria</taxon>
        <taxon>Candidatus Kentrum</taxon>
    </lineage>
</organism>
<dbReference type="EMBL" id="CAADFY010000005">
    <property type="protein sequence ID" value="VFK52123.1"/>
    <property type="molecule type" value="Genomic_DNA"/>
</dbReference>
<proteinExistence type="predicted"/>
<name>A0A450ZE58_9GAMM</name>
<sequence length="181" mass="19632">MSKFPKDETNILALGREMADGFRAKIDIFPAPPIDIEGLEADLEACIKARERAVAAQAAAEQATAAKNSAFRILIENMRTDLRYAENTVNDDDAQLKYIGWSGRKPKTPLAAPGQVRALVVQEQGEGWIHLGWGKPTEGGKVAAYKVQRREPAEGMDWLEAGVAINKTGEGEASNTVTVVL</sequence>
<gene>
    <name evidence="1" type="ORF">BECKTUN1418E_GA0071001_100715</name>
    <name evidence="2" type="ORF">BECKTUN1418F_GA0071002_100514</name>
</gene>
<dbReference type="InterPro" id="IPR003961">
    <property type="entry name" value="FN3_dom"/>
</dbReference>
<accession>A0A450ZE58</accession>
<dbReference type="CDD" id="cd00063">
    <property type="entry name" value="FN3"/>
    <property type="match status" value="1"/>
</dbReference>
<dbReference type="AlphaFoldDB" id="A0A450ZE58"/>
<evidence type="ECO:0008006" key="3">
    <source>
        <dbReference type="Google" id="ProtNLM"/>
    </source>
</evidence>